<accession>W4K1T9</accession>
<dbReference type="GeneID" id="20670963"/>
<name>W4K1T9_HETIT</name>
<dbReference type="KEGG" id="hir:HETIRDRAFT_323457"/>
<feature type="signal peptide" evidence="1">
    <location>
        <begin position="1"/>
        <end position="30"/>
    </location>
</feature>
<gene>
    <name evidence="2" type="ORF">HETIRDRAFT_323457</name>
</gene>
<dbReference type="RefSeq" id="XP_009549340.1">
    <property type="nucleotide sequence ID" value="XM_009551045.1"/>
</dbReference>
<dbReference type="STRING" id="747525.W4K1T9"/>
<sequence length="182" mass="19138">MLTPSSPRHPSLLLFAFVVWLGLTSEAVHAQVVVTIENTNPQISYFPSVCNVTGDQTRSAACDGQWQILPLAGASSGSVTSTYGPSPATDNIIPQLFLVLRGTSFVLRTSTSSNATVNVTLTANPSRLDISTIVDSSLGSVSAVDLPVNEDLTVALTYIPRPDGAVTRFDIDSITVTAADSK</sequence>
<dbReference type="Proteomes" id="UP000030671">
    <property type="component" value="Unassembled WGS sequence"/>
</dbReference>
<evidence type="ECO:0000313" key="2">
    <source>
        <dbReference type="EMBL" id="ETW79071.1"/>
    </source>
</evidence>
<dbReference type="HOGENOM" id="CLU_1482167_0_0_1"/>
<feature type="chain" id="PRO_5004845141" evidence="1">
    <location>
        <begin position="31"/>
        <end position="182"/>
    </location>
</feature>
<dbReference type="OrthoDB" id="3267422at2759"/>
<organism evidence="2 3">
    <name type="scientific">Heterobasidion irregulare (strain TC 32-1)</name>
    <dbReference type="NCBI Taxonomy" id="747525"/>
    <lineage>
        <taxon>Eukaryota</taxon>
        <taxon>Fungi</taxon>
        <taxon>Dikarya</taxon>
        <taxon>Basidiomycota</taxon>
        <taxon>Agaricomycotina</taxon>
        <taxon>Agaricomycetes</taxon>
        <taxon>Russulales</taxon>
        <taxon>Bondarzewiaceae</taxon>
        <taxon>Heterobasidion</taxon>
        <taxon>Heterobasidion annosum species complex</taxon>
    </lineage>
</organism>
<keyword evidence="3" id="KW-1185">Reference proteome</keyword>
<dbReference type="InParanoid" id="W4K1T9"/>
<reference evidence="2 3" key="1">
    <citation type="journal article" date="2012" name="New Phytol.">
        <title>Insight into trade-off between wood decay and parasitism from the genome of a fungal forest pathogen.</title>
        <authorList>
            <person name="Olson A."/>
            <person name="Aerts A."/>
            <person name="Asiegbu F."/>
            <person name="Belbahri L."/>
            <person name="Bouzid O."/>
            <person name="Broberg A."/>
            <person name="Canback B."/>
            <person name="Coutinho P.M."/>
            <person name="Cullen D."/>
            <person name="Dalman K."/>
            <person name="Deflorio G."/>
            <person name="van Diepen L.T."/>
            <person name="Dunand C."/>
            <person name="Duplessis S."/>
            <person name="Durling M."/>
            <person name="Gonthier P."/>
            <person name="Grimwood J."/>
            <person name="Fossdal C.G."/>
            <person name="Hansson D."/>
            <person name="Henrissat B."/>
            <person name="Hietala A."/>
            <person name="Himmelstrand K."/>
            <person name="Hoffmeister D."/>
            <person name="Hogberg N."/>
            <person name="James T.Y."/>
            <person name="Karlsson M."/>
            <person name="Kohler A."/>
            <person name="Kues U."/>
            <person name="Lee Y.H."/>
            <person name="Lin Y.C."/>
            <person name="Lind M."/>
            <person name="Lindquist E."/>
            <person name="Lombard V."/>
            <person name="Lucas S."/>
            <person name="Lunden K."/>
            <person name="Morin E."/>
            <person name="Murat C."/>
            <person name="Park J."/>
            <person name="Raffaello T."/>
            <person name="Rouze P."/>
            <person name="Salamov A."/>
            <person name="Schmutz J."/>
            <person name="Solheim H."/>
            <person name="Stahlberg J."/>
            <person name="Velez H."/>
            <person name="de Vries R.P."/>
            <person name="Wiebenga A."/>
            <person name="Woodward S."/>
            <person name="Yakovlev I."/>
            <person name="Garbelotto M."/>
            <person name="Martin F."/>
            <person name="Grigoriev I.V."/>
            <person name="Stenlid J."/>
        </authorList>
    </citation>
    <scope>NUCLEOTIDE SEQUENCE [LARGE SCALE GENOMIC DNA]</scope>
    <source>
        <strain evidence="2 3">TC 32-1</strain>
    </source>
</reference>
<dbReference type="eggNOG" id="ENOG502RSEG">
    <property type="taxonomic scope" value="Eukaryota"/>
</dbReference>
<dbReference type="AlphaFoldDB" id="W4K1T9"/>
<evidence type="ECO:0000256" key="1">
    <source>
        <dbReference type="SAM" id="SignalP"/>
    </source>
</evidence>
<proteinExistence type="predicted"/>
<protein>
    <submittedName>
        <fullName evidence="2">Uncharacterized protein</fullName>
    </submittedName>
</protein>
<evidence type="ECO:0000313" key="3">
    <source>
        <dbReference type="Proteomes" id="UP000030671"/>
    </source>
</evidence>
<dbReference type="EMBL" id="KI925461">
    <property type="protein sequence ID" value="ETW79071.1"/>
    <property type="molecule type" value="Genomic_DNA"/>
</dbReference>
<keyword evidence="1" id="KW-0732">Signal</keyword>